<evidence type="ECO:0000256" key="1">
    <source>
        <dbReference type="ARBA" id="ARBA00004162"/>
    </source>
</evidence>
<name>A0A8B0SMJ0_9GAMM</name>
<evidence type="ECO:0000256" key="10">
    <source>
        <dbReference type="SAM" id="MobiDB-lite"/>
    </source>
</evidence>
<evidence type="ECO:0000256" key="7">
    <source>
        <dbReference type="ARBA" id="ARBA00023010"/>
    </source>
</evidence>
<feature type="compositionally biased region" description="Basic and acidic residues" evidence="10">
    <location>
        <begin position="67"/>
        <end position="77"/>
    </location>
</feature>
<gene>
    <name evidence="9 12" type="primary">tatA</name>
    <name evidence="12" type="ORF">J1836_005115</name>
    <name evidence="11" type="ORF">J1836_07715</name>
</gene>
<evidence type="ECO:0000256" key="6">
    <source>
        <dbReference type="ARBA" id="ARBA00022989"/>
    </source>
</evidence>
<comment type="subcellular location">
    <subcellularLocation>
        <location evidence="1 9">Cell membrane</location>
        <topology evidence="1 9">Single-pass membrane protein</topology>
    </subcellularLocation>
</comment>
<evidence type="ECO:0000256" key="3">
    <source>
        <dbReference type="ARBA" id="ARBA00022475"/>
    </source>
</evidence>
<keyword evidence="3 9" id="KW-1003">Cell membrane</keyword>
<dbReference type="GO" id="GO:0043953">
    <property type="term" value="P:protein transport by the Tat complex"/>
    <property type="evidence" value="ECO:0007669"/>
    <property type="project" value="UniProtKB-UniRule"/>
</dbReference>
<keyword evidence="7 9" id="KW-0811">Translocation</keyword>
<dbReference type="HAMAP" id="MF_00236">
    <property type="entry name" value="TatA_E"/>
    <property type="match status" value="1"/>
</dbReference>
<evidence type="ECO:0000256" key="2">
    <source>
        <dbReference type="ARBA" id="ARBA00022448"/>
    </source>
</evidence>
<reference evidence="11 13" key="1">
    <citation type="submission" date="2021-03" db="EMBL/GenBank/DDBJ databases">
        <title>Draft genome and methylome analysis of Thiotrix fructosivoruns ATCC 49748.</title>
        <authorList>
            <person name="Fomenkov A."/>
            <person name="Grabovich M.Y."/>
            <person name="Roberts R.J."/>
        </authorList>
    </citation>
    <scope>NUCLEOTIDE SEQUENCE [LARGE SCALE GENOMIC DNA]</scope>
    <source>
        <strain evidence="11 13">ATCC 49748</strain>
    </source>
</reference>
<dbReference type="NCBIfam" id="TIGR01411">
    <property type="entry name" value="tatAE"/>
    <property type="match status" value="1"/>
</dbReference>
<dbReference type="Gene3D" id="1.20.5.3310">
    <property type="match status" value="1"/>
</dbReference>
<evidence type="ECO:0000313" key="11">
    <source>
        <dbReference type="EMBL" id="MBO0612812.1"/>
    </source>
</evidence>
<dbReference type="EMBL" id="CP072748">
    <property type="protein sequence ID" value="QTX11730.1"/>
    <property type="molecule type" value="Genomic_DNA"/>
</dbReference>
<evidence type="ECO:0000256" key="4">
    <source>
        <dbReference type="ARBA" id="ARBA00022692"/>
    </source>
</evidence>
<dbReference type="InterPro" id="IPR003369">
    <property type="entry name" value="TatA/B/E"/>
</dbReference>
<dbReference type="Proteomes" id="UP000664466">
    <property type="component" value="Unassembled WGS sequence"/>
</dbReference>
<feature type="region of interest" description="Disordered" evidence="10">
    <location>
        <begin position="45"/>
        <end position="77"/>
    </location>
</feature>
<reference evidence="12" key="2">
    <citation type="submission" date="2021-04" db="EMBL/GenBank/DDBJ databases">
        <title>Complete Genome and methylome analysis of Thiothrix fructosivorans ATCC 49748.</title>
        <authorList>
            <person name="Fomenkov A."/>
            <person name="Sun L."/>
            <person name="Vincze T."/>
            <person name="Grabovich M.Y."/>
            <person name="Roberts R.J."/>
        </authorList>
    </citation>
    <scope>NUCLEOTIDE SEQUENCE</scope>
    <source>
        <strain evidence="12">ATCC 49748</strain>
    </source>
</reference>
<accession>A0A8B0SMJ0</accession>
<dbReference type="PANTHER" id="PTHR42982">
    <property type="entry name" value="SEC-INDEPENDENT PROTEIN TRANSLOCASE PROTEIN TATA"/>
    <property type="match status" value="1"/>
</dbReference>
<sequence length="77" mass="8453">MFGIWELALILIIVILLFGTKKLRNMGGDLGEALKNFKKGLSNGDETEIKPDVQVNQQAAPNGGRIIDSEAKEKEKV</sequence>
<evidence type="ECO:0000256" key="8">
    <source>
        <dbReference type="ARBA" id="ARBA00023136"/>
    </source>
</evidence>
<evidence type="ECO:0000256" key="9">
    <source>
        <dbReference type="HAMAP-Rule" id="MF_00236"/>
    </source>
</evidence>
<protein>
    <recommendedName>
        <fullName evidence="9">Sec-independent protein translocase protein TatA</fullName>
    </recommendedName>
</protein>
<keyword evidence="6 9" id="KW-1133">Transmembrane helix</keyword>
<comment type="subunit">
    <text evidence="9">The Tat system comprises two distinct complexes: a TatABC complex, containing multiple copies of TatA, TatB and TatC subunits, and a separate TatA complex, containing only TatA subunits. Substrates initially bind to the TatABC complex, which probably triggers association of the separate TatA complex to form the active translocon.</text>
</comment>
<dbReference type="Pfam" id="PF02416">
    <property type="entry name" value="TatA_B_E"/>
    <property type="match status" value="1"/>
</dbReference>
<dbReference type="GO" id="GO:0033281">
    <property type="term" value="C:TAT protein transport complex"/>
    <property type="evidence" value="ECO:0007669"/>
    <property type="project" value="UniProtKB-UniRule"/>
</dbReference>
<evidence type="ECO:0000313" key="13">
    <source>
        <dbReference type="Proteomes" id="UP000664466"/>
    </source>
</evidence>
<comment type="similarity">
    <text evidence="9">Belongs to the TatA/E family.</text>
</comment>
<keyword evidence="13" id="KW-1185">Reference proteome</keyword>
<proteinExistence type="inferred from homology"/>
<keyword evidence="2 9" id="KW-0813">Transport</keyword>
<keyword evidence="8 9" id="KW-0472">Membrane</keyword>
<organism evidence="12">
    <name type="scientific">Thiothrix fructosivorans</name>
    <dbReference type="NCBI Taxonomy" id="111770"/>
    <lineage>
        <taxon>Bacteria</taxon>
        <taxon>Pseudomonadati</taxon>
        <taxon>Pseudomonadota</taxon>
        <taxon>Gammaproteobacteria</taxon>
        <taxon>Thiotrichales</taxon>
        <taxon>Thiotrichaceae</taxon>
        <taxon>Thiothrix</taxon>
    </lineage>
</organism>
<evidence type="ECO:0000313" key="12">
    <source>
        <dbReference type="EMBL" id="QTX11730.1"/>
    </source>
</evidence>
<dbReference type="GO" id="GO:0008320">
    <property type="term" value="F:protein transmembrane transporter activity"/>
    <property type="evidence" value="ECO:0007669"/>
    <property type="project" value="UniProtKB-UniRule"/>
</dbReference>
<dbReference type="InterPro" id="IPR006312">
    <property type="entry name" value="TatA/E"/>
</dbReference>
<dbReference type="AlphaFoldDB" id="A0A8B0SMJ0"/>
<keyword evidence="5 9" id="KW-0653">Protein transport</keyword>
<keyword evidence="4 9" id="KW-0812">Transmembrane</keyword>
<evidence type="ECO:0000256" key="5">
    <source>
        <dbReference type="ARBA" id="ARBA00022927"/>
    </source>
</evidence>
<dbReference type="PANTHER" id="PTHR42982:SF1">
    <property type="entry name" value="SEC-INDEPENDENT PROTEIN TRANSLOCASE PROTEIN TATA"/>
    <property type="match status" value="1"/>
</dbReference>
<dbReference type="RefSeq" id="WP_207250489.1">
    <property type="nucleotide sequence ID" value="NZ_JAFMPM010000006.1"/>
</dbReference>
<dbReference type="EMBL" id="JAFMPM010000006">
    <property type="protein sequence ID" value="MBO0612812.1"/>
    <property type="molecule type" value="Genomic_DNA"/>
</dbReference>
<comment type="function">
    <text evidence="9">Part of the twin-arginine translocation (Tat) system that transports large folded proteins containing a characteristic twin-arginine motif in their signal peptide across membranes. TatA could form the protein-conducting channel of the Tat system.</text>
</comment>